<accession>A0A9D4PUI9</accession>
<dbReference type="GO" id="GO:0005847">
    <property type="term" value="C:mRNA cleavage and polyadenylation specificity factor complex"/>
    <property type="evidence" value="ECO:0007669"/>
    <property type="project" value="TreeGrafter"/>
</dbReference>
<evidence type="ECO:0000313" key="3">
    <source>
        <dbReference type="Proteomes" id="UP000821837"/>
    </source>
</evidence>
<evidence type="ECO:0000313" key="2">
    <source>
        <dbReference type="EMBL" id="KAH7955337.1"/>
    </source>
</evidence>
<dbReference type="PANTHER" id="PTHR22836">
    <property type="entry name" value="WD40 REPEAT PROTEIN"/>
    <property type="match status" value="1"/>
</dbReference>
<dbReference type="PANTHER" id="PTHR22836:SF0">
    <property type="entry name" value="PRE-MRNA 3' END PROCESSING PROTEIN WDR33"/>
    <property type="match status" value="1"/>
</dbReference>
<keyword evidence="3" id="KW-1185">Reference proteome</keyword>
<protein>
    <submittedName>
        <fullName evidence="2">Uncharacterized protein</fullName>
    </submittedName>
</protein>
<dbReference type="GO" id="GO:0031124">
    <property type="term" value="P:mRNA 3'-end processing"/>
    <property type="evidence" value="ECO:0007669"/>
    <property type="project" value="InterPro"/>
</dbReference>
<organism evidence="2 3">
    <name type="scientific">Rhipicephalus sanguineus</name>
    <name type="common">Brown dog tick</name>
    <name type="synonym">Ixodes sanguineus</name>
    <dbReference type="NCBI Taxonomy" id="34632"/>
    <lineage>
        <taxon>Eukaryota</taxon>
        <taxon>Metazoa</taxon>
        <taxon>Ecdysozoa</taxon>
        <taxon>Arthropoda</taxon>
        <taxon>Chelicerata</taxon>
        <taxon>Arachnida</taxon>
        <taxon>Acari</taxon>
        <taxon>Parasitiformes</taxon>
        <taxon>Ixodida</taxon>
        <taxon>Ixodoidea</taxon>
        <taxon>Ixodidae</taxon>
        <taxon>Rhipicephalinae</taxon>
        <taxon>Rhipicephalus</taxon>
        <taxon>Rhipicephalus</taxon>
    </lineage>
</organism>
<name>A0A9D4PUI9_RHISA</name>
<comment type="caution">
    <text evidence="2">The sequence shown here is derived from an EMBL/GenBank/DDBJ whole genome shotgun (WGS) entry which is preliminary data.</text>
</comment>
<reference evidence="2" key="2">
    <citation type="submission" date="2021-09" db="EMBL/GenBank/DDBJ databases">
        <authorList>
            <person name="Jia N."/>
            <person name="Wang J."/>
            <person name="Shi W."/>
            <person name="Du L."/>
            <person name="Sun Y."/>
            <person name="Zhan W."/>
            <person name="Jiang J."/>
            <person name="Wang Q."/>
            <person name="Zhang B."/>
            <person name="Ji P."/>
            <person name="Sakyi L.B."/>
            <person name="Cui X."/>
            <person name="Yuan T."/>
            <person name="Jiang B."/>
            <person name="Yang W."/>
            <person name="Lam T.T.-Y."/>
            <person name="Chang Q."/>
            <person name="Ding S."/>
            <person name="Wang X."/>
            <person name="Zhu J."/>
            <person name="Ruan X."/>
            <person name="Zhao L."/>
            <person name="Wei J."/>
            <person name="Que T."/>
            <person name="Du C."/>
            <person name="Cheng J."/>
            <person name="Dai P."/>
            <person name="Han X."/>
            <person name="Huang E."/>
            <person name="Gao Y."/>
            <person name="Liu J."/>
            <person name="Shao H."/>
            <person name="Ye R."/>
            <person name="Li L."/>
            <person name="Wei W."/>
            <person name="Wang X."/>
            <person name="Wang C."/>
            <person name="Huo Q."/>
            <person name="Li W."/>
            <person name="Guo W."/>
            <person name="Chen H."/>
            <person name="Chen S."/>
            <person name="Zhou L."/>
            <person name="Zhou L."/>
            <person name="Ni X."/>
            <person name="Tian J."/>
            <person name="Zhou Y."/>
            <person name="Sheng Y."/>
            <person name="Liu T."/>
            <person name="Pan Y."/>
            <person name="Xia L."/>
            <person name="Li J."/>
            <person name="Zhao F."/>
            <person name="Cao W."/>
        </authorList>
    </citation>
    <scope>NUCLEOTIDE SEQUENCE</scope>
    <source>
        <strain evidence="2">Rsan-2018</strain>
        <tissue evidence="2">Larvae</tissue>
    </source>
</reference>
<feature type="compositionally biased region" description="Gly residues" evidence="1">
    <location>
        <begin position="16"/>
        <end position="33"/>
    </location>
</feature>
<proteinExistence type="predicted"/>
<dbReference type="AlphaFoldDB" id="A0A9D4PUI9"/>
<dbReference type="VEuPathDB" id="VectorBase:RSAN_040009"/>
<evidence type="ECO:0000256" key="1">
    <source>
        <dbReference type="SAM" id="MobiDB-lite"/>
    </source>
</evidence>
<dbReference type="InterPro" id="IPR045245">
    <property type="entry name" value="Pfs2-like"/>
</dbReference>
<sequence length="184" mass="20067">MQVIQTQPMTPAGRFQYGGGPKYGGGYGGPRNPGGPYGPVGGRPGMTSMQSIEFDGKRLRKAVARKTVDYNAAVVEYLENRVWQRDYRDARALQPDSGYYTRLMPPLAMLANPINAVTTKFVRTSTNKMRCPIFCVVAALTELFTAGPAGFDFGRQQLAVHWKRQAVLGYVGQSALGCGRLPTA</sequence>
<reference evidence="2" key="1">
    <citation type="journal article" date="2020" name="Cell">
        <title>Large-Scale Comparative Analyses of Tick Genomes Elucidate Their Genetic Diversity and Vector Capacities.</title>
        <authorList>
            <consortium name="Tick Genome and Microbiome Consortium (TIGMIC)"/>
            <person name="Jia N."/>
            <person name="Wang J."/>
            <person name="Shi W."/>
            <person name="Du L."/>
            <person name="Sun Y."/>
            <person name="Zhan W."/>
            <person name="Jiang J.F."/>
            <person name="Wang Q."/>
            <person name="Zhang B."/>
            <person name="Ji P."/>
            <person name="Bell-Sakyi L."/>
            <person name="Cui X.M."/>
            <person name="Yuan T.T."/>
            <person name="Jiang B.G."/>
            <person name="Yang W.F."/>
            <person name="Lam T.T."/>
            <person name="Chang Q.C."/>
            <person name="Ding S.J."/>
            <person name="Wang X.J."/>
            <person name="Zhu J.G."/>
            <person name="Ruan X.D."/>
            <person name="Zhao L."/>
            <person name="Wei J.T."/>
            <person name="Ye R.Z."/>
            <person name="Que T.C."/>
            <person name="Du C.H."/>
            <person name="Zhou Y.H."/>
            <person name="Cheng J.X."/>
            <person name="Dai P.F."/>
            <person name="Guo W.B."/>
            <person name="Han X.H."/>
            <person name="Huang E.J."/>
            <person name="Li L.F."/>
            <person name="Wei W."/>
            <person name="Gao Y.C."/>
            <person name="Liu J.Z."/>
            <person name="Shao H.Z."/>
            <person name="Wang X."/>
            <person name="Wang C.C."/>
            <person name="Yang T.C."/>
            <person name="Huo Q.B."/>
            <person name="Li W."/>
            <person name="Chen H.Y."/>
            <person name="Chen S.E."/>
            <person name="Zhou L.G."/>
            <person name="Ni X.B."/>
            <person name="Tian J.H."/>
            <person name="Sheng Y."/>
            <person name="Liu T."/>
            <person name="Pan Y.S."/>
            <person name="Xia L.Y."/>
            <person name="Li J."/>
            <person name="Zhao F."/>
            <person name="Cao W.C."/>
        </authorList>
    </citation>
    <scope>NUCLEOTIDE SEQUENCE</scope>
    <source>
        <strain evidence="2">Rsan-2018</strain>
    </source>
</reference>
<gene>
    <name evidence="2" type="ORF">HPB52_000372</name>
</gene>
<feature type="region of interest" description="Disordered" evidence="1">
    <location>
        <begin position="1"/>
        <end position="33"/>
    </location>
</feature>
<dbReference type="EMBL" id="JABSTV010001250">
    <property type="protein sequence ID" value="KAH7955337.1"/>
    <property type="molecule type" value="Genomic_DNA"/>
</dbReference>
<dbReference type="Proteomes" id="UP000821837">
    <property type="component" value="Unassembled WGS sequence"/>
</dbReference>